<proteinExistence type="predicted"/>
<sequence length="313" mass="35178">MSAGLRTWKATRHWGFRRLEVGLASPEPSHPREEFRLLLSANREPAKGGRGRLLTLEKENRFVSSGIPELEGDGRGRSTPGGLCERGRKERSGFFLGIRGISPFSGFIYTEIISSSSAIFPTRIESQQGISCLIIYLEDYLHELNMKKCWPCDGGRNPVAVSMCFVLLTTKSFEMRIYIRPFLTNPNGQYAFEGEESATGAAVASKNERVRRPNELAIEGERTEEKWGPLCMPAYVAIKANIGGDKSLVLLCRYWSFSAIIDLANGHILGNLITHLEGAIDVRKIQERTIITDQISDSKRRYMPKHRSVRNEI</sequence>
<keyword evidence="2" id="KW-1185">Reference proteome</keyword>
<organism evidence="1 2">
    <name type="scientific">Dendrobium catenatum</name>
    <dbReference type="NCBI Taxonomy" id="906689"/>
    <lineage>
        <taxon>Eukaryota</taxon>
        <taxon>Viridiplantae</taxon>
        <taxon>Streptophyta</taxon>
        <taxon>Embryophyta</taxon>
        <taxon>Tracheophyta</taxon>
        <taxon>Spermatophyta</taxon>
        <taxon>Magnoliopsida</taxon>
        <taxon>Liliopsida</taxon>
        <taxon>Asparagales</taxon>
        <taxon>Orchidaceae</taxon>
        <taxon>Epidendroideae</taxon>
        <taxon>Malaxideae</taxon>
        <taxon>Dendrobiinae</taxon>
        <taxon>Dendrobium</taxon>
    </lineage>
</organism>
<name>A0A2I0VUY2_9ASPA</name>
<evidence type="ECO:0000313" key="1">
    <source>
        <dbReference type="EMBL" id="PKU67214.1"/>
    </source>
</evidence>
<dbReference type="Proteomes" id="UP000233837">
    <property type="component" value="Unassembled WGS sequence"/>
</dbReference>
<accession>A0A2I0VUY2</accession>
<reference evidence="1 2" key="1">
    <citation type="journal article" date="2016" name="Sci. Rep.">
        <title>The Dendrobium catenatum Lindl. genome sequence provides insights into polysaccharide synthase, floral development and adaptive evolution.</title>
        <authorList>
            <person name="Zhang G.Q."/>
            <person name="Xu Q."/>
            <person name="Bian C."/>
            <person name="Tsai W.C."/>
            <person name="Yeh C.M."/>
            <person name="Liu K.W."/>
            <person name="Yoshida K."/>
            <person name="Zhang L.S."/>
            <person name="Chang S.B."/>
            <person name="Chen F."/>
            <person name="Shi Y."/>
            <person name="Su Y.Y."/>
            <person name="Zhang Y.Q."/>
            <person name="Chen L.J."/>
            <person name="Yin Y."/>
            <person name="Lin M."/>
            <person name="Huang H."/>
            <person name="Deng H."/>
            <person name="Wang Z.W."/>
            <person name="Zhu S.L."/>
            <person name="Zhao X."/>
            <person name="Deng C."/>
            <person name="Niu S.C."/>
            <person name="Huang J."/>
            <person name="Wang M."/>
            <person name="Liu G.H."/>
            <person name="Yang H.J."/>
            <person name="Xiao X.J."/>
            <person name="Hsiao Y.Y."/>
            <person name="Wu W.L."/>
            <person name="Chen Y.Y."/>
            <person name="Mitsuda N."/>
            <person name="Ohme-Takagi M."/>
            <person name="Luo Y.B."/>
            <person name="Van de Peer Y."/>
            <person name="Liu Z.J."/>
        </authorList>
    </citation>
    <scope>NUCLEOTIDE SEQUENCE [LARGE SCALE GENOMIC DNA]</scope>
    <source>
        <tissue evidence="1">The whole plant</tissue>
    </source>
</reference>
<evidence type="ECO:0000313" key="2">
    <source>
        <dbReference type="Proteomes" id="UP000233837"/>
    </source>
</evidence>
<dbReference type="AlphaFoldDB" id="A0A2I0VUY2"/>
<protein>
    <submittedName>
        <fullName evidence="1">Uncharacterized protein</fullName>
    </submittedName>
</protein>
<dbReference type="EMBL" id="KZ503213">
    <property type="protein sequence ID" value="PKU67214.1"/>
    <property type="molecule type" value="Genomic_DNA"/>
</dbReference>
<gene>
    <name evidence="1" type="ORF">MA16_Dca018708</name>
</gene>
<reference evidence="1 2" key="2">
    <citation type="journal article" date="2017" name="Nature">
        <title>The Apostasia genome and the evolution of orchids.</title>
        <authorList>
            <person name="Zhang G.Q."/>
            <person name="Liu K.W."/>
            <person name="Li Z."/>
            <person name="Lohaus R."/>
            <person name="Hsiao Y.Y."/>
            <person name="Niu S.C."/>
            <person name="Wang J.Y."/>
            <person name="Lin Y.C."/>
            <person name="Xu Q."/>
            <person name="Chen L.J."/>
            <person name="Yoshida K."/>
            <person name="Fujiwara S."/>
            <person name="Wang Z.W."/>
            <person name="Zhang Y.Q."/>
            <person name="Mitsuda N."/>
            <person name="Wang M."/>
            <person name="Liu G.H."/>
            <person name="Pecoraro L."/>
            <person name="Huang H.X."/>
            <person name="Xiao X.J."/>
            <person name="Lin M."/>
            <person name="Wu X.Y."/>
            <person name="Wu W.L."/>
            <person name="Chen Y.Y."/>
            <person name="Chang S.B."/>
            <person name="Sakamoto S."/>
            <person name="Ohme-Takagi M."/>
            <person name="Yagi M."/>
            <person name="Zeng S.J."/>
            <person name="Shen C.Y."/>
            <person name="Yeh C.M."/>
            <person name="Luo Y.B."/>
            <person name="Tsai W.C."/>
            <person name="Van de Peer Y."/>
            <person name="Liu Z.J."/>
        </authorList>
    </citation>
    <scope>NUCLEOTIDE SEQUENCE [LARGE SCALE GENOMIC DNA]</scope>
    <source>
        <tissue evidence="1">The whole plant</tissue>
    </source>
</reference>